<feature type="binding site" evidence="8">
    <location>
        <begin position="181"/>
        <end position="183"/>
    </location>
    <ligand>
        <name>beta-D-galactose</name>
        <dbReference type="ChEBI" id="CHEBI:27667"/>
    </ligand>
</feature>
<dbReference type="InterPro" id="IPR014718">
    <property type="entry name" value="GH-type_carb-bd"/>
</dbReference>
<proteinExistence type="inferred from homology"/>
<dbReference type="Proteomes" id="UP000216991">
    <property type="component" value="Unassembled WGS sequence"/>
</dbReference>
<dbReference type="RefSeq" id="WP_094473897.1">
    <property type="nucleotide sequence ID" value="NZ_NOXT01000112.1"/>
</dbReference>
<evidence type="ECO:0000256" key="3">
    <source>
        <dbReference type="ARBA" id="ARBA00023235"/>
    </source>
</evidence>
<dbReference type="PANTHER" id="PTHR10091">
    <property type="entry name" value="ALDOSE-1-EPIMERASE"/>
    <property type="match status" value="1"/>
</dbReference>
<dbReference type="GO" id="GO:0004034">
    <property type="term" value="F:aldose 1-epimerase activity"/>
    <property type="evidence" value="ECO:0007669"/>
    <property type="project" value="UniProtKB-EC"/>
</dbReference>
<dbReference type="EMBL" id="NOXT01000112">
    <property type="protein sequence ID" value="OYQ27765.1"/>
    <property type="molecule type" value="Genomic_DNA"/>
</dbReference>
<comment type="similarity">
    <text evidence="2 5">Belongs to the aldose epimerase family.</text>
</comment>
<dbReference type="OrthoDB" id="9779408at2"/>
<evidence type="ECO:0000256" key="6">
    <source>
        <dbReference type="PIRSR" id="PIRSR005096-1"/>
    </source>
</evidence>
<keyword evidence="4 5" id="KW-0119">Carbohydrate metabolism</keyword>
<reference evidence="9 10" key="1">
    <citation type="submission" date="2017-07" db="EMBL/GenBank/DDBJ databases">
        <title>Sandarakinorhabdus cyanobacteriorum sp. nov., a novel bacterium isolated from cyanobacterial aggregates in a eutrophic lake.</title>
        <authorList>
            <person name="Cai H."/>
        </authorList>
    </citation>
    <scope>NUCLEOTIDE SEQUENCE [LARGE SCALE GENOMIC DNA]</scope>
    <source>
        <strain evidence="9 10">TH057</strain>
    </source>
</reference>
<comment type="caution">
    <text evidence="9">The sequence shown here is derived from an EMBL/GenBank/DDBJ whole genome shotgun (WGS) entry which is preliminary data.</text>
</comment>
<evidence type="ECO:0000256" key="5">
    <source>
        <dbReference type="PIRNR" id="PIRNR005096"/>
    </source>
</evidence>
<comment type="catalytic activity">
    <reaction evidence="5">
        <text>alpha-D-glucose = beta-D-glucose</text>
        <dbReference type="Rhea" id="RHEA:10264"/>
        <dbReference type="ChEBI" id="CHEBI:15903"/>
        <dbReference type="ChEBI" id="CHEBI:17925"/>
        <dbReference type="EC" id="5.1.3.3"/>
    </reaction>
</comment>
<protein>
    <recommendedName>
        <fullName evidence="5">Aldose 1-epimerase</fullName>
        <ecNumber evidence="5">5.1.3.3</ecNumber>
    </recommendedName>
</protein>
<dbReference type="Pfam" id="PF01263">
    <property type="entry name" value="Aldose_epim"/>
    <property type="match status" value="1"/>
</dbReference>
<dbReference type="Gene3D" id="2.70.98.10">
    <property type="match status" value="1"/>
</dbReference>
<dbReference type="EC" id="5.1.3.3" evidence="5"/>
<evidence type="ECO:0000256" key="1">
    <source>
        <dbReference type="ARBA" id="ARBA00005028"/>
    </source>
</evidence>
<dbReference type="PANTHER" id="PTHR10091:SF0">
    <property type="entry name" value="GALACTOSE MUTAROTASE"/>
    <property type="match status" value="1"/>
</dbReference>
<dbReference type="GO" id="GO:0006006">
    <property type="term" value="P:glucose metabolic process"/>
    <property type="evidence" value="ECO:0007669"/>
    <property type="project" value="TreeGrafter"/>
</dbReference>
<organism evidence="9 10">
    <name type="scientific">Sandarakinorhabdus cyanobacteriorum</name>
    <dbReference type="NCBI Taxonomy" id="1981098"/>
    <lineage>
        <taxon>Bacteria</taxon>
        <taxon>Pseudomonadati</taxon>
        <taxon>Pseudomonadota</taxon>
        <taxon>Alphaproteobacteria</taxon>
        <taxon>Sphingomonadales</taxon>
        <taxon>Sphingosinicellaceae</taxon>
        <taxon>Sandarakinorhabdus</taxon>
    </lineage>
</organism>
<name>A0A255YGS0_9SPHN</name>
<evidence type="ECO:0000256" key="4">
    <source>
        <dbReference type="ARBA" id="ARBA00023277"/>
    </source>
</evidence>
<feature type="active site" description="Proton donor" evidence="6">
    <location>
        <position position="181"/>
    </location>
</feature>
<evidence type="ECO:0000256" key="7">
    <source>
        <dbReference type="PIRSR" id="PIRSR005096-2"/>
    </source>
</evidence>
<keyword evidence="10" id="KW-1185">Reference proteome</keyword>
<comment type="pathway">
    <text evidence="1 5">Carbohydrate metabolism; hexose metabolism.</text>
</comment>
<evidence type="ECO:0000256" key="8">
    <source>
        <dbReference type="PIRSR" id="PIRSR005096-3"/>
    </source>
</evidence>
<dbReference type="GO" id="GO:0030246">
    <property type="term" value="F:carbohydrate binding"/>
    <property type="evidence" value="ECO:0007669"/>
    <property type="project" value="InterPro"/>
</dbReference>
<evidence type="ECO:0000313" key="10">
    <source>
        <dbReference type="Proteomes" id="UP000216991"/>
    </source>
</evidence>
<dbReference type="SUPFAM" id="SSF74650">
    <property type="entry name" value="Galactose mutarotase-like"/>
    <property type="match status" value="1"/>
</dbReference>
<dbReference type="InterPro" id="IPR008183">
    <property type="entry name" value="Aldose_1/G6P_1-epimerase"/>
</dbReference>
<sequence length="352" mass="36736">MITARLTPFGRNAAGELVEAITLDNGRMRVVILTRGGALADISVPDRTGTLANVVLTRADFAGWDRGGSFNALVGRFAGRISGGGFVIDGRFHALNADPATGICSHGGAGAGWGTKLWTPSLFEEDGCAGVALALHSPDGDNGFPGAVDIIARYTLDGQDRLQLAFEARTTAATHINVCSHPYFNLAGAGSADGHHLQLFASHFVPIDGQMLPSGGLAPVDGTPLDFRSGRPLGPALRQDHPQIRLARGLDHTMMIDGAPGSLRPAAILVDPASGRRLSIHTTQPAIQVYSANFLDGTAPAAAGRLLRAGDGLALETQHVPDSPNQPAYPSTLLRPGALFSETTVYAFDVID</sequence>
<dbReference type="InterPro" id="IPR011013">
    <property type="entry name" value="Gal_mutarotase_sf_dom"/>
</dbReference>
<gene>
    <name evidence="9" type="ORF">CHU93_09815</name>
</gene>
<accession>A0A255YGS0</accession>
<dbReference type="CDD" id="cd09019">
    <property type="entry name" value="galactose_mutarotase_like"/>
    <property type="match status" value="1"/>
</dbReference>
<dbReference type="GO" id="GO:0033499">
    <property type="term" value="P:galactose catabolic process via UDP-galactose, Leloir pathway"/>
    <property type="evidence" value="ECO:0007669"/>
    <property type="project" value="TreeGrafter"/>
</dbReference>
<evidence type="ECO:0000256" key="2">
    <source>
        <dbReference type="ARBA" id="ARBA00006206"/>
    </source>
</evidence>
<evidence type="ECO:0000313" key="9">
    <source>
        <dbReference type="EMBL" id="OYQ27765.1"/>
    </source>
</evidence>
<dbReference type="InterPro" id="IPR015443">
    <property type="entry name" value="Aldose_1-epimerase"/>
</dbReference>
<dbReference type="PIRSF" id="PIRSF005096">
    <property type="entry name" value="GALM"/>
    <property type="match status" value="1"/>
</dbReference>
<dbReference type="GO" id="GO:0005737">
    <property type="term" value="C:cytoplasm"/>
    <property type="evidence" value="ECO:0007669"/>
    <property type="project" value="TreeGrafter"/>
</dbReference>
<feature type="active site" description="Proton acceptor" evidence="6">
    <location>
        <position position="316"/>
    </location>
</feature>
<dbReference type="InterPro" id="IPR047215">
    <property type="entry name" value="Galactose_mutarotase-like"/>
</dbReference>
<keyword evidence="3 5" id="KW-0413">Isomerase</keyword>
<feature type="binding site" evidence="7">
    <location>
        <position position="251"/>
    </location>
    <ligand>
        <name>beta-D-galactose</name>
        <dbReference type="ChEBI" id="CHEBI:27667"/>
    </ligand>
</feature>
<dbReference type="UniPathway" id="UPA00242"/>
<dbReference type="AlphaFoldDB" id="A0A255YGS0"/>